<evidence type="ECO:0000313" key="2">
    <source>
        <dbReference type="Proteomes" id="UP000005940"/>
    </source>
</evidence>
<name>I2N5Z1_STRT9</name>
<evidence type="ECO:0000313" key="1">
    <source>
        <dbReference type="EMBL" id="QKM67563.1"/>
    </source>
</evidence>
<keyword evidence="2" id="KW-1185">Reference proteome</keyword>
<accession>I2N5Z1</accession>
<dbReference type="Proteomes" id="UP000005940">
    <property type="component" value="Chromosome"/>
</dbReference>
<proteinExistence type="predicted"/>
<gene>
    <name evidence="1" type="ORF">STSU_010730</name>
</gene>
<protein>
    <submittedName>
        <fullName evidence="1">Uncharacterized protein</fullName>
    </submittedName>
</protein>
<dbReference type="AlphaFoldDB" id="I2N5Z1"/>
<dbReference type="RefSeq" id="WP_006346698.1">
    <property type="nucleotide sequence ID" value="NZ_CP029159.1"/>
</dbReference>
<dbReference type="EMBL" id="CP029159">
    <property type="protein sequence ID" value="QKM67563.1"/>
    <property type="molecule type" value="Genomic_DNA"/>
</dbReference>
<sequence>MGSARGTAHSPQTAFRCPECGERVETVMRRHKTLGAFVPLWGPGPCHNAACTAYTGPAESTDGADGADGDGAPGPTVAGTA</sequence>
<organism evidence="1 2">
    <name type="scientific">Streptomyces tsukubensis (strain DSM 42081 / NBRC 108919 / NRRL 18488 / 9993)</name>
    <dbReference type="NCBI Taxonomy" id="1114943"/>
    <lineage>
        <taxon>Bacteria</taxon>
        <taxon>Bacillati</taxon>
        <taxon>Actinomycetota</taxon>
        <taxon>Actinomycetes</taxon>
        <taxon>Kitasatosporales</taxon>
        <taxon>Streptomycetaceae</taxon>
        <taxon>Streptomyces</taxon>
    </lineage>
</organism>
<reference evidence="1 2" key="1">
    <citation type="journal article" date="2012" name="J. Bacteriol.">
        <title>Draft genome of Streptomyces tsukubaensis NRRL 18488, the producer of the clinically important immunosuppressant tacrolimus (FK506).</title>
        <authorList>
            <person name="Barreiro C."/>
            <person name="Prieto C."/>
            <person name="Sola-Landa A."/>
            <person name="Solera E."/>
            <person name="Martinez-Castro M."/>
            <person name="Perez-Redondo R."/>
            <person name="Garcia-Estrada C."/>
            <person name="Aparicio J.F."/>
            <person name="Fernandez-Martinez L.T."/>
            <person name="Santos-Aberturas J."/>
            <person name="Salehi-Najafabadi Z."/>
            <person name="Rodriguez-Garcia A."/>
            <person name="Tauch A."/>
            <person name="Martin J.F."/>
        </authorList>
    </citation>
    <scope>NUCLEOTIDE SEQUENCE [LARGE SCALE GENOMIC DNA]</scope>
    <source>
        <strain evidence="2">DSM 42081 / NBRC 108919 / NRRL 18488 / 9993</strain>
    </source>
</reference>